<dbReference type="GO" id="GO:0002949">
    <property type="term" value="P:tRNA threonylcarbamoyladenosine modification"/>
    <property type="evidence" value="ECO:0007669"/>
    <property type="project" value="InterPro"/>
</dbReference>
<keyword evidence="2" id="KW-0808">Transferase</keyword>
<comment type="caution">
    <text evidence="2">The sequence shown here is derived from an EMBL/GenBank/DDBJ whole genome shotgun (WGS) entry which is preliminary data.</text>
</comment>
<dbReference type="AlphaFoldDB" id="A0A1F5YAE2"/>
<accession>A0A1F5YAE2</accession>
<evidence type="ECO:0000259" key="1">
    <source>
        <dbReference type="Pfam" id="PF00814"/>
    </source>
</evidence>
<dbReference type="NCBIfam" id="TIGR03725">
    <property type="entry name" value="T6A_YeaZ"/>
    <property type="match status" value="1"/>
</dbReference>
<dbReference type="InterPro" id="IPR000905">
    <property type="entry name" value="Gcp-like_dom"/>
</dbReference>
<name>A0A1F5YAE2_9BACT</name>
<dbReference type="Pfam" id="PF00814">
    <property type="entry name" value="TsaD"/>
    <property type="match status" value="1"/>
</dbReference>
<dbReference type="PANTHER" id="PTHR11735">
    <property type="entry name" value="TRNA N6-ADENOSINE THREONYLCARBAMOYLTRANSFERASE"/>
    <property type="match status" value="1"/>
</dbReference>
<proteinExistence type="predicted"/>
<sequence>MGGLILSIETSSPCSSAAISDPDRVLAEATFTMASEGGRRLPPAIRRMMDDLGLGFRDFSAIACSQGPGSFTGLRIGLSLAKTLALANGIPLYAAGSLLLVAYNACRSSDEIYPLLDARRGEVYAAGYRFGGNRFIETMCPTVIAPEALDPLLPDRAVLVGEGAIRYQGEFLESGPRFRTIAQLSLALPRASRLAELVHRGFLSAYVGDVMAIEPLYIRRPEAELRWKGER</sequence>
<gene>
    <name evidence="2" type="ORF">A2Z06_01245</name>
</gene>
<dbReference type="PANTHER" id="PTHR11735:SF11">
    <property type="entry name" value="TRNA THREONYLCARBAMOYLADENOSINE BIOSYNTHESIS PROTEIN TSAB"/>
    <property type="match status" value="1"/>
</dbReference>
<organism evidence="2 3">
    <name type="scientific">Candidatus Glassbacteria bacterium RBG_16_58_8</name>
    <dbReference type="NCBI Taxonomy" id="1817866"/>
    <lineage>
        <taxon>Bacteria</taxon>
        <taxon>Candidatus Glassiibacteriota</taxon>
    </lineage>
</organism>
<dbReference type="CDD" id="cd24032">
    <property type="entry name" value="ASKHA_NBD_TsaB"/>
    <property type="match status" value="1"/>
</dbReference>
<reference evidence="2 3" key="1">
    <citation type="journal article" date="2016" name="Nat. Commun.">
        <title>Thousands of microbial genomes shed light on interconnected biogeochemical processes in an aquifer system.</title>
        <authorList>
            <person name="Anantharaman K."/>
            <person name="Brown C.T."/>
            <person name="Hug L.A."/>
            <person name="Sharon I."/>
            <person name="Castelle C.J."/>
            <person name="Probst A.J."/>
            <person name="Thomas B.C."/>
            <person name="Singh A."/>
            <person name="Wilkins M.J."/>
            <person name="Karaoz U."/>
            <person name="Brodie E.L."/>
            <person name="Williams K.H."/>
            <person name="Hubbard S.S."/>
            <person name="Banfield J.F."/>
        </authorList>
    </citation>
    <scope>NUCLEOTIDE SEQUENCE [LARGE SCALE GENOMIC DNA]</scope>
</reference>
<protein>
    <submittedName>
        <fullName evidence="2">tRNA (Adenosine(37)-N6)-threonylcarbamoyltransferase complex dimerization subunit type 1 TsaB</fullName>
    </submittedName>
</protein>
<dbReference type="GO" id="GO:0016740">
    <property type="term" value="F:transferase activity"/>
    <property type="evidence" value="ECO:0007669"/>
    <property type="project" value="UniProtKB-KW"/>
</dbReference>
<feature type="domain" description="Gcp-like" evidence="1">
    <location>
        <begin position="39"/>
        <end position="150"/>
    </location>
</feature>
<dbReference type="SUPFAM" id="SSF53067">
    <property type="entry name" value="Actin-like ATPase domain"/>
    <property type="match status" value="2"/>
</dbReference>
<dbReference type="EMBL" id="MFIW01000093">
    <property type="protein sequence ID" value="OGF97200.1"/>
    <property type="molecule type" value="Genomic_DNA"/>
</dbReference>
<dbReference type="Proteomes" id="UP000179034">
    <property type="component" value="Unassembled WGS sequence"/>
</dbReference>
<evidence type="ECO:0000313" key="2">
    <source>
        <dbReference type="EMBL" id="OGF97200.1"/>
    </source>
</evidence>
<dbReference type="Gene3D" id="3.30.420.40">
    <property type="match status" value="2"/>
</dbReference>
<dbReference type="InterPro" id="IPR043129">
    <property type="entry name" value="ATPase_NBD"/>
</dbReference>
<dbReference type="GO" id="GO:0005829">
    <property type="term" value="C:cytosol"/>
    <property type="evidence" value="ECO:0007669"/>
    <property type="project" value="TreeGrafter"/>
</dbReference>
<dbReference type="InterPro" id="IPR022496">
    <property type="entry name" value="T6A_TsaB"/>
</dbReference>
<evidence type="ECO:0000313" key="3">
    <source>
        <dbReference type="Proteomes" id="UP000179034"/>
    </source>
</evidence>